<dbReference type="Proteomes" id="UP000642070">
    <property type="component" value="Unassembled WGS sequence"/>
</dbReference>
<dbReference type="EMBL" id="BMPI01000018">
    <property type="protein sequence ID" value="GGM35180.1"/>
    <property type="molecule type" value="Genomic_DNA"/>
</dbReference>
<gene>
    <name evidence="3" type="ORF">GCM10007977_040880</name>
</gene>
<evidence type="ECO:0000256" key="1">
    <source>
        <dbReference type="ARBA" id="ARBA00005428"/>
    </source>
</evidence>
<reference evidence="3" key="2">
    <citation type="submission" date="2020-09" db="EMBL/GenBank/DDBJ databases">
        <authorList>
            <person name="Sun Q."/>
            <person name="Ohkuma M."/>
        </authorList>
    </citation>
    <scope>NUCLEOTIDE SEQUENCE</scope>
    <source>
        <strain evidence="3">JCM 19831</strain>
    </source>
</reference>
<dbReference type="GO" id="GO:0045892">
    <property type="term" value="P:negative regulation of DNA-templated transcription"/>
    <property type="evidence" value="ECO:0007669"/>
    <property type="project" value="UniProtKB-ARBA"/>
</dbReference>
<proteinExistence type="inferred from homology"/>
<dbReference type="GO" id="GO:0003677">
    <property type="term" value="F:DNA binding"/>
    <property type="evidence" value="ECO:0007669"/>
    <property type="project" value="InterPro"/>
</dbReference>
<dbReference type="GO" id="GO:0046872">
    <property type="term" value="F:metal ion binding"/>
    <property type="evidence" value="ECO:0007669"/>
    <property type="project" value="InterPro"/>
</dbReference>
<reference evidence="3" key="1">
    <citation type="journal article" date="2014" name="Int. J. Syst. Evol. Microbiol.">
        <title>Complete genome sequence of Corynebacterium casei LMG S-19264T (=DSM 44701T), isolated from a smear-ripened cheese.</title>
        <authorList>
            <consortium name="US DOE Joint Genome Institute (JGI-PGF)"/>
            <person name="Walter F."/>
            <person name="Albersmeier A."/>
            <person name="Kalinowski J."/>
            <person name="Ruckert C."/>
        </authorList>
    </citation>
    <scope>NUCLEOTIDE SEQUENCE</scope>
    <source>
        <strain evidence="3">JCM 19831</strain>
    </source>
</reference>
<dbReference type="CDD" id="cd10148">
    <property type="entry name" value="CsoR-like_DUF156"/>
    <property type="match status" value="1"/>
</dbReference>
<keyword evidence="2" id="KW-0186">Copper</keyword>
<dbReference type="Gene3D" id="1.20.58.1000">
    <property type="entry name" value="Metal-sensitive repressor, helix protomer"/>
    <property type="match status" value="1"/>
</dbReference>
<dbReference type="InterPro" id="IPR003735">
    <property type="entry name" value="Metal_Tscrpt_repr"/>
</dbReference>
<keyword evidence="4" id="KW-1185">Reference proteome</keyword>
<dbReference type="AlphaFoldDB" id="A0A917TRZ5"/>
<sequence length="101" mass="11246">MLDDMTTATPRGYTATKDQLQSRLKRIEGQVRGVEKMVEEDRYCIDVLTQISAIQAALDKVALGLLDDHARHCMRHGAEEGKADEMTGEMMAAVGRLLRRG</sequence>
<comment type="similarity">
    <text evidence="1">Belongs to the CsoR family.</text>
</comment>
<dbReference type="PANTHER" id="PTHR33677:SF3">
    <property type="entry name" value="COPPER-SENSING TRANSCRIPTIONAL REPRESSOR RICR"/>
    <property type="match status" value="1"/>
</dbReference>
<organism evidence="3 4">
    <name type="scientific">Dactylosporangium sucinum</name>
    <dbReference type="NCBI Taxonomy" id="1424081"/>
    <lineage>
        <taxon>Bacteria</taxon>
        <taxon>Bacillati</taxon>
        <taxon>Actinomycetota</taxon>
        <taxon>Actinomycetes</taxon>
        <taxon>Micromonosporales</taxon>
        <taxon>Micromonosporaceae</taxon>
        <taxon>Dactylosporangium</taxon>
    </lineage>
</organism>
<evidence type="ECO:0000256" key="2">
    <source>
        <dbReference type="ARBA" id="ARBA00023008"/>
    </source>
</evidence>
<protein>
    <recommendedName>
        <fullName evidence="5">Transcriptional regulator</fullName>
    </recommendedName>
</protein>
<name>A0A917TRZ5_9ACTN</name>
<dbReference type="Pfam" id="PF02583">
    <property type="entry name" value="Trns_repr_metal"/>
    <property type="match status" value="1"/>
</dbReference>
<comment type="caution">
    <text evidence="3">The sequence shown here is derived from an EMBL/GenBank/DDBJ whole genome shotgun (WGS) entry which is preliminary data.</text>
</comment>
<evidence type="ECO:0000313" key="4">
    <source>
        <dbReference type="Proteomes" id="UP000642070"/>
    </source>
</evidence>
<dbReference type="InterPro" id="IPR038390">
    <property type="entry name" value="Metal_Tscrpt_repr_sf"/>
</dbReference>
<dbReference type="PANTHER" id="PTHR33677">
    <property type="entry name" value="TRANSCRIPTIONAL REPRESSOR FRMR-RELATED"/>
    <property type="match status" value="1"/>
</dbReference>
<accession>A0A917TRZ5</accession>
<evidence type="ECO:0000313" key="3">
    <source>
        <dbReference type="EMBL" id="GGM35180.1"/>
    </source>
</evidence>
<evidence type="ECO:0008006" key="5">
    <source>
        <dbReference type="Google" id="ProtNLM"/>
    </source>
</evidence>